<dbReference type="KEGG" id="mkm:Mkms_0488"/>
<dbReference type="AlphaFoldDB" id="A1UA46"/>
<reference evidence="2" key="1">
    <citation type="submission" date="2006-12" db="EMBL/GenBank/DDBJ databases">
        <title>Complete sequence of chromosome of Mycobacterium sp. KMS.</title>
        <authorList>
            <consortium name="US DOE Joint Genome Institute"/>
            <person name="Copeland A."/>
            <person name="Lucas S."/>
            <person name="Lapidus A."/>
            <person name="Barry K."/>
            <person name="Detter J.C."/>
            <person name="Glavina del Rio T."/>
            <person name="Hammon N."/>
            <person name="Israni S."/>
            <person name="Dalin E."/>
            <person name="Tice H."/>
            <person name="Pitluck S."/>
            <person name="Kiss H."/>
            <person name="Brettin T."/>
            <person name="Bruce D."/>
            <person name="Han C."/>
            <person name="Tapia R."/>
            <person name="Gilna P."/>
            <person name="Schmutz J."/>
            <person name="Larimer F."/>
            <person name="Land M."/>
            <person name="Hauser L."/>
            <person name="Kyrpides N."/>
            <person name="Mikhailova N."/>
            <person name="Miller C.D."/>
            <person name="Richardson P."/>
        </authorList>
    </citation>
    <scope>NUCLEOTIDE SEQUENCE [LARGE SCALE GENOMIC DNA]</scope>
    <source>
        <strain evidence="2">KMS</strain>
    </source>
</reference>
<evidence type="ECO:0000313" key="2">
    <source>
        <dbReference type="EMBL" id="ABL89704.1"/>
    </source>
</evidence>
<dbReference type="STRING" id="189918.Mkms_0488"/>
<sequence>MSGTAPGWFTDPWDPRQTRYFDGDRWTGSIAPHPGYAPSAPGHPIGEPILLLRAIPFPRDVDVSCALETQSGQQVGLIRPRSNRSSAINREVADLSYEVLGPGGAPILSLKRLGGLARRHTIVVEDATGRHLGRIRQTSSVWRQMRTTRITVALEVGGHQVATTDICIHPRDRFAAVCEPIGPTVGPAIATVERQWRSVGTSSDFFDYTLSCLQPTVHPLPELLLATAFAHYLYDRLAVGGPLETYQSFGRGGTWHDPR</sequence>
<dbReference type="InterPro" id="IPR018929">
    <property type="entry name" value="DUF2510"/>
</dbReference>
<dbReference type="Pfam" id="PF10708">
    <property type="entry name" value="DUF2510"/>
    <property type="match status" value="1"/>
</dbReference>
<organism evidence="2">
    <name type="scientific">Mycobacterium sp. (strain KMS)</name>
    <dbReference type="NCBI Taxonomy" id="189918"/>
    <lineage>
        <taxon>Bacteria</taxon>
        <taxon>Bacillati</taxon>
        <taxon>Actinomycetota</taxon>
        <taxon>Actinomycetes</taxon>
        <taxon>Mycobacteriales</taxon>
        <taxon>Mycobacteriaceae</taxon>
        <taxon>Mycobacterium</taxon>
    </lineage>
</organism>
<protein>
    <recommendedName>
        <fullName evidence="1">DUF2510 domain-containing protein</fullName>
    </recommendedName>
</protein>
<dbReference type="HOGENOM" id="CLU_082987_0_0_11"/>
<name>A1UA46_MYCSK</name>
<dbReference type="EMBL" id="CP000518">
    <property type="protein sequence ID" value="ABL89704.1"/>
    <property type="molecule type" value="Genomic_DNA"/>
</dbReference>
<dbReference type="OrthoDB" id="5244233at2"/>
<feature type="domain" description="DUF2510" evidence="1">
    <location>
        <begin position="6"/>
        <end position="37"/>
    </location>
</feature>
<proteinExistence type="predicted"/>
<evidence type="ECO:0000259" key="1">
    <source>
        <dbReference type="Pfam" id="PF10708"/>
    </source>
</evidence>
<gene>
    <name evidence="2" type="ordered locus">Mkms_0488</name>
</gene>
<accession>A1UA46</accession>